<dbReference type="InterPro" id="IPR007867">
    <property type="entry name" value="GMC_OxRtase_C"/>
</dbReference>
<evidence type="ECO:0000256" key="13">
    <source>
        <dbReference type="ARBA" id="ARBA00049723"/>
    </source>
</evidence>
<evidence type="ECO:0000313" key="20">
    <source>
        <dbReference type="Proteomes" id="UP000830115"/>
    </source>
</evidence>
<evidence type="ECO:0000259" key="17">
    <source>
        <dbReference type="Pfam" id="PF00890"/>
    </source>
</evidence>
<dbReference type="InterPro" id="IPR036188">
    <property type="entry name" value="FAD/NAD-bd_sf"/>
</dbReference>
<evidence type="ECO:0000313" key="19">
    <source>
        <dbReference type="EMBL" id="UQA93540.1"/>
    </source>
</evidence>
<evidence type="ECO:0000256" key="4">
    <source>
        <dbReference type="ARBA" id="ARBA00022630"/>
    </source>
</evidence>
<evidence type="ECO:0000256" key="3">
    <source>
        <dbReference type="ARBA" id="ARBA00022548"/>
    </source>
</evidence>
<keyword evidence="20" id="KW-1185">Reference proteome</keyword>
<dbReference type="Gene3D" id="3.50.50.60">
    <property type="entry name" value="FAD/NAD(P)-binding domain"/>
    <property type="match status" value="3"/>
</dbReference>
<feature type="domain" description="Glucose-methanol-choline oxidoreductase C-terminal" evidence="18">
    <location>
        <begin position="529"/>
        <end position="583"/>
    </location>
</feature>
<evidence type="ECO:0000256" key="1">
    <source>
        <dbReference type="ARBA" id="ARBA00001974"/>
    </source>
</evidence>
<evidence type="ECO:0000256" key="14">
    <source>
        <dbReference type="ARBA" id="ARBA00049744"/>
    </source>
</evidence>
<keyword evidence="4" id="KW-0285">Flavoprotein</keyword>
<evidence type="ECO:0000256" key="12">
    <source>
        <dbReference type="ARBA" id="ARBA00049645"/>
    </source>
</evidence>
<accession>A0ABY4M746</accession>
<keyword evidence="8" id="KW-1207">Sterol metabolism</keyword>
<reference evidence="19" key="1">
    <citation type="submission" date="2021-10" db="EMBL/GenBank/DDBJ databases">
        <title>Streptomyces nigrumlapis sp.nov.,an antimicrobial producing actinobacterium isolated from Black Gobi rocks.</title>
        <authorList>
            <person name="Wen Y."/>
            <person name="Zhang W."/>
            <person name="Liu X.G."/>
        </authorList>
    </citation>
    <scope>NUCLEOTIDE SEQUENCE</scope>
    <source>
        <strain evidence="19">ST13-2-2</strain>
    </source>
</reference>
<keyword evidence="9" id="KW-0753">Steroid metabolism</keyword>
<dbReference type="InterPro" id="IPR003953">
    <property type="entry name" value="FAD-dep_OxRdtase_2_FAD-bd"/>
</dbReference>
<gene>
    <name evidence="19" type="ORF">K9S39_18285</name>
</gene>
<evidence type="ECO:0000256" key="16">
    <source>
        <dbReference type="SAM" id="MobiDB-lite"/>
    </source>
</evidence>
<sequence>MPQENSAQNRDAAMDGALDGYDGAPDGYDDGHDHDDGYDYDVLVIGSGFGGSVSALRLTEKGYRVGVLEAGRRFTRETLPKNSWDLRNYLWAPALGCYGIQRIHLLGKVMVLAGAGVGGGSLNYANTLYVPPKPFFDDPQWKDITDWQEELKPYYDQAQRMLGVRLNPTMTPSDVHLKATAQAMGVGDSFHMAPVGVFFGDGEDADGAAKVSPGAEAADPYFGGAGPARKACTECGECMTGCRHGAKNTLNENYLHLAEKAGAVIHPMTSVVALTENSRGGFAVRTLPTDNKKKGKRGGAARSASVRGGGRETGGRTFTARRVVVAAGTYGTQTLLHRMKDCGLLPYLSGRLGALTRTNSEALVGAQTDNRRYRKRHGATKADFTKGVAITSSIHPNENTHIEPVRYGKGSNSMGGLTILQVPYRPAGRVVGWLGNLVRHPWLAVRSLSNRRWSERTIIGLVMQSLDNSLTTYRKPKGLGRGLLTARQGHGAPNPEQIPEATEAATLLAQEINGFAGSNVGELMGTPLTAHFLGGCPIGDSADSGVIDPYHRVYGHPGISVVDGAAVSANLGVNPSLTITAQAERAMSLWPNKGERDPRPAQGAPYQRLAPVEPVRPAVPEEAFGALRLPFLEVPQVPPKKSRA</sequence>
<evidence type="ECO:0000256" key="9">
    <source>
        <dbReference type="ARBA" id="ARBA00023221"/>
    </source>
</evidence>
<comment type="cofactor">
    <cofactor evidence="1">
        <name>FAD</name>
        <dbReference type="ChEBI" id="CHEBI:57692"/>
    </cofactor>
</comment>
<dbReference type="EC" id="1.1.3.6" evidence="13"/>
<dbReference type="Pfam" id="PF00890">
    <property type="entry name" value="FAD_binding_2"/>
    <property type="match status" value="1"/>
</dbReference>
<feature type="domain" description="FAD-dependent oxidoreductase 2 FAD-binding" evidence="17">
    <location>
        <begin position="41"/>
        <end position="74"/>
    </location>
</feature>
<keyword evidence="7" id="KW-0443">Lipid metabolism</keyword>
<protein>
    <recommendedName>
        <fullName evidence="14">Cholesterol oxidase</fullName>
        <ecNumber evidence="13">1.1.3.6</ecNumber>
        <ecNumber evidence="11">5.3.3.1</ecNumber>
    </recommendedName>
    <alternativeName>
        <fullName evidence="15">Cholesterol isomerase</fullName>
    </alternativeName>
</protein>
<evidence type="ECO:0000256" key="11">
    <source>
        <dbReference type="ARBA" id="ARBA00038856"/>
    </source>
</evidence>
<dbReference type="EMBL" id="CP086322">
    <property type="protein sequence ID" value="UQA93540.1"/>
    <property type="molecule type" value="Genomic_DNA"/>
</dbReference>
<keyword evidence="5" id="KW-0274">FAD</keyword>
<dbReference type="Pfam" id="PF05199">
    <property type="entry name" value="GMC_oxred_C"/>
    <property type="match status" value="1"/>
</dbReference>
<organism evidence="19 20">
    <name type="scientific">Streptomyces halobius</name>
    <dbReference type="NCBI Taxonomy" id="2879846"/>
    <lineage>
        <taxon>Bacteria</taxon>
        <taxon>Bacillati</taxon>
        <taxon>Actinomycetota</taxon>
        <taxon>Actinomycetes</taxon>
        <taxon>Kitasatosporales</taxon>
        <taxon>Streptomycetaceae</taxon>
        <taxon>Streptomyces</taxon>
    </lineage>
</organism>
<evidence type="ECO:0000256" key="2">
    <source>
        <dbReference type="ARBA" id="ARBA00010790"/>
    </source>
</evidence>
<name>A0ABY4M746_9ACTN</name>
<dbReference type="EC" id="5.3.3.1" evidence="11"/>
<dbReference type="InterPro" id="IPR052542">
    <property type="entry name" value="Cholesterol_Oxidase"/>
</dbReference>
<evidence type="ECO:0000256" key="15">
    <source>
        <dbReference type="ARBA" id="ARBA00049778"/>
    </source>
</evidence>
<dbReference type="PANTHER" id="PTHR47470">
    <property type="entry name" value="CHOLESTEROL OXIDASE"/>
    <property type="match status" value="1"/>
</dbReference>
<comment type="pathway">
    <text evidence="12">Steroid metabolism; cholesterol degradation.</text>
</comment>
<evidence type="ECO:0000256" key="6">
    <source>
        <dbReference type="ARBA" id="ARBA00023002"/>
    </source>
</evidence>
<dbReference type="PANTHER" id="PTHR47470:SF1">
    <property type="entry name" value="FAD-DEPENDENT OXIDOREDUCTASE 2 FAD BINDING DOMAIN-CONTAINING PROTEIN"/>
    <property type="match status" value="1"/>
</dbReference>
<dbReference type="SUPFAM" id="SSF51905">
    <property type="entry name" value="FAD/NAD(P)-binding domain"/>
    <property type="match status" value="1"/>
</dbReference>
<evidence type="ECO:0000256" key="10">
    <source>
        <dbReference type="ARBA" id="ARBA00023235"/>
    </source>
</evidence>
<evidence type="ECO:0000256" key="5">
    <source>
        <dbReference type="ARBA" id="ARBA00022827"/>
    </source>
</evidence>
<evidence type="ECO:0000259" key="18">
    <source>
        <dbReference type="Pfam" id="PF05199"/>
    </source>
</evidence>
<evidence type="ECO:0000256" key="8">
    <source>
        <dbReference type="ARBA" id="ARBA00023166"/>
    </source>
</evidence>
<evidence type="ECO:0000256" key="7">
    <source>
        <dbReference type="ARBA" id="ARBA00023098"/>
    </source>
</evidence>
<feature type="region of interest" description="Disordered" evidence="16">
    <location>
        <begin position="590"/>
        <end position="609"/>
    </location>
</feature>
<keyword evidence="3" id="KW-0153">Cholesterol metabolism</keyword>
<dbReference type="RefSeq" id="WP_248864418.1">
    <property type="nucleotide sequence ID" value="NZ_CP086322.1"/>
</dbReference>
<feature type="region of interest" description="Disordered" evidence="16">
    <location>
        <begin position="287"/>
        <end position="314"/>
    </location>
</feature>
<proteinExistence type="inferred from homology"/>
<dbReference type="Proteomes" id="UP000830115">
    <property type="component" value="Chromosome"/>
</dbReference>
<keyword evidence="6" id="KW-0560">Oxidoreductase</keyword>
<keyword evidence="10" id="KW-0413">Isomerase</keyword>
<comment type="similarity">
    <text evidence="2">Belongs to the GMC oxidoreductase family.</text>
</comment>